<dbReference type="AlphaFoldDB" id="A0A2P7MZG2"/>
<comment type="caution">
    <text evidence="4">The sequence shown here is derived from an EMBL/GenBank/DDBJ whole genome shotgun (WGS) entry which is preliminary data.</text>
</comment>
<evidence type="ECO:0000256" key="2">
    <source>
        <dbReference type="ARBA" id="ARBA00013106"/>
    </source>
</evidence>
<organism evidence="4 5">
    <name type="scientific">Cyanobium usitatum str. Tous</name>
    <dbReference type="NCBI Taxonomy" id="2116684"/>
    <lineage>
        <taxon>Bacteria</taxon>
        <taxon>Bacillati</taxon>
        <taxon>Cyanobacteriota</taxon>
        <taxon>Cyanophyceae</taxon>
        <taxon>Synechococcales</taxon>
        <taxon>Prochlorococcaceae</taxon>
        <taxon>Cyanobium</taxon>
    </lineage>
</organism>
<dbReference type="CDD" id="cd01638">
    <property type="entry name" value="CysQ"/>
    <property type="match status" value="1"/>
</dbReference>
<feature type="binding site" evidence="3">
    <location>
        <position position="112"/>
    </location>
    <ligand>
        <name>Mg(2+)</name>
        <dbReference type="ChEBI" id="CHEBI:18420"/>
        <label>1</label>
        <note>catalytic</note>
    </ligand>
</feature>
<comment type="catalytic activity">
    <reaction evidence="1">
        <text>a myo-inositol phosphate + H2O = myo-inositol + phosphate</text>
        <dbReference type="Rhea" id="RHEA:24056"/>
        <dbReference type="ChEBI" id="CHEBI:15377"/>
        <dbReference type="ChEBI" id="CHEBI:17268"/>
        <dbReference type="ChEBI" id="CHEBI:43474"/>
        <dbReference type="ChEBI" id="CHEBI:84139"/>
        <dbReference type="EC" id="3.1.3.25"/>
    </reaction>
</comment>
<dbReference type="PRINTS" id="PR00377">
    <property type="entry name" value="IMPHPHTASES"/>
</dbReference>
<dbReference type="GO" id="GO:0050427">
    <property type="term" value="P:3'-phosphoadenosine 5'-phosphosulfate metabolic process"/>
    <property type="evidence" value="ECO:0007669"/>
    <property type="project" value="TreeGrafter"/>
</dbReference>
<feature type="binding site" evidence="3">
    <location>
        <position position="88"/>
    </location>
    <ligand>
        <name>Mg(2+)</name>
        <dbReference type="ChEBI" id="CHEBI:18420"/>
        <label>1</label>
        <note>catalytic</note>
    </ligand>
</feature>
<protein>
    <recommendedName>
        <fullName evidence="2">inositol-phosphate phosphatase</fullName>
        <ecNumber evidence="2">3.1.3.25</ecNumber>
    </recommendedName>
</protein>
<name>A0A2P7MZG2_9CYAN</name>
<dbReference type="Pfam" id="PF00459">
    <property type="entry name" value="Inositol_P"/>
    <property type="match status" value="1"/>
</dbReference>
<dbReference type="GO" id="GO:0008441">
    <property type="term" value="F:3'(2'),5'-bisphosphate nucleotidase activity"/>
    <property type="evidence" value="ECO:0007669"/>
    <property type="project" value="TreeGrafter"/>
</dbReference>
<dbReference type="InterPro" id="IPR020550">
    <property type="entry name" value="Inositol_monophosphatase_CS"/>
</dbReference>
<feature type="binding site" evidence="3">
    <location>
        <position position="110"/>
    </location>
    <ligand>
        <name>Mg(2+)</name>
        <dbReference type="ChEBI" id="CHEBI:18420"/>
        <label>1</label>
        <note>catalytic</note>
    </ligand>
</feature>
<comment type="cofactor">
    <cofactor evidence="3">
        <name>Mg(2+)</name>
        <dbReference type="ChEBI" id="CHEBI:18420"/>
    </cofactor>
</comment>
<sequence length="311" mass="32546">MMPATLPLPSGIALEGLLVELRRLSWGAADILLAYGRGEQPPYGFPPALSVDEGGEGPVSAADLAVNQWLLEGLAAAFPMAAWTVLSEETAKEQLTEGEPLAAEWLWILDPLDGTKDFLQGTGEYAVHLALVHGGEPVLGVVLLPELEELWLGVMPGLAGSAGEAWCESRAGVRSPVRFSGRRALGELVLVASRNHRDQRLEQLLAALALGDTKAIGSVGGKVATILRGETDFYISLSGKSAPKDWDMAAPEAVLRAAGGAFSHADGRALAYNSGDVRQAGCLIASHGLAHAELCEKAADAMAVIDPGFVV</sequence>
<feature type="binding site" evidence="3">
    <location>
        <position position="113"/>
    </location>
    <ligand>
        <name>Mg(2+)</name>
        <dbReference type="ChEBI" id="CHEBI:18420"/>
        <label>1</label>
        <note>catalytic</note>
    </ligand>
</feature>
<evidence type="ECO:0000256" key="1">
    <source>
        <dbReference type="ARBA" id="ARBA00001033"/>
    </source>
</evidence>
<dbReference type="GO" id="GO:0046872">
    <property type="term" value="F:metal ion binding"/>
    <property type="evidence" value="ECO:0007669"/>
    <property type="project" value="UniProtKB-KW"/>
</dbReference>
<keyword evidence="5" id="KW-1185">Reference proteome</keyword>
<dbReference type="Proteomes" id="UP000243002">
    <property type="component" value="Unassembled WGS sequence"/>
</dbReference>
<proteinExistence type="predicted"/>
<dbReference type="Gene3D" id="3.30.540.10">
    <property type="entry name" value="Fructose-1,6-Bisphosphatase, subunit A, domain 1"/>
    <property type="match status" value="1"/>
</dbReference>
<dbReference type="RefSeq" id="WP_106502126.1">
    <property type="nucleotide sequence ID" value="NZ_PXXO01000003.1"/>
</dbReference>
<evidence type="ECO:0000256" key="3">
    <source>
        <dbReference type="PIRSR" id="PIRSR600760-2"/>
    </source>
</evidence>
<dbReference type="Gene3D" id="3.40.190.80">
    <property type="match status" value="1"/>
</dbReference>
<dbReference type="InterPro" id="IPR050725">
    <property type="entry name" value="CysQ/Inositol_MonoPase"/>
</dbReference>
<evidence type="ECO:0000313" key="4">
    <source>
        <dbReference type="EMBL" id="PSJ06618.1"/>
    </source>
</evidence>
<dbReference type="GO" id="GO:0000103">
    <property type="term" value="P:sulfate assimilation"/>
    <property type="evidence" value="ECO:0007669"/>
    <property type="project" value="TreeGrafter"/>
</dbReference>
<feature type="binding site" evidence="3">
    <location>
        <position position="247"/>
    </location>
    <ligand>
        <name>Mg(2+)</name>
        <dbReference type="ChEBI" id="CHEBI:18420"/>
        <label>1</label>
        <note>catalytic</note>
    </ligand>
</feature>
<dbReference type="EC" id="3.1.3.25" evidence="2"/>
<dbReference type="InterPro" id="IPR000760">
    <property type="entry name" value="Inositol_monophosphatase-like"/>
</dbReference>
<dbReference type="OrthoDB" id="9772456at2"/>
<dbReference type="SUPFAM" id="SSF56655">
    <property type="entry name" value="Carbohydrate phosphatase"/>
    <property type="match status" value="1"/>
</dbReference>
<keyword evidence="3" id="KW-0479">Metal-binding</keyword>
<keyword evidence="3" id="KW-0460">Magnesium</keyword>
<dbReference type="PROSITE" id="PS00630">
    <property type="entry name" value="IMP_2"/>
    <property type="match status" value="1"/>
</dbReference>
<accession>A0A2P7MZG2</accession>
<gene>
    <name evidence="4" type="ORF">C7K55_04010</name>
</gene>
<reference evidence="4 5" key="1">
    <citation type="journal article" date="2018" name="Environ. Microbiol.">
        <title>Ecological and genomic features of two widespread freshwater picocyanobacteria.</title>
        <authorList>
            <person name="Cabello-Yeves P.J."/>
            <person name="Picazo A."/>
            <person name="Camacho A."/>
            <person name="Callieri C."/>
            <person name="Rosselli R."/>
            <person name="Roda-Garcia J.J."/>
            <person name="Coutinho F.H."/>
            <person name="Rodriguez-Valera F."/>
        </authorList>
    </citation>
    <scope>NUCLEOTIDE SEQUENCE [LARGE SCALE GENOMIC DNA]</scope>
    <source>
        <strain evidence="4 5">Tous</strain>
    </source>
</reference>
<dbReference type="PANTHER" id="PTHR43028">
    <property type="entry name" value="3'(2'),5'-BISPHOSPHATE NUCLEOTIDASE 1"/>
    <property type="match status" value="1"/>
</dbReference>
<dbReference type="GO" id="GO:0046854">
    <property type="term" value="P:phosphatidylinositol phosphate biosynthetic process"/>
    <property type="evidence" value="ECO:0007669"/>
    <property type="project" value="InterPro"/>
</dbReference>
<dbReference type="GO" id="GO:0052834">
    <property type="term" value="F:inositol monophosphate phosphatase activity"/>
    <property type="evidence" value="ECO:0007669"/>
    <property type="project" value="UniProtKB-EC"/>
</dbReference>
<dbReference type="PANTHER" id="PTHR43028:SF1">
    <property type="entry name" value="AMMONIUM TRANSPORT PROTEIN"/>
    <property type="match status" value="1"/>
</dbReference>
<evidence type="ECO:0000313" key="5">
    <source>
        <dbReference type="Proteomes" id="UP000243002"/>
    </source>
</evidence>
<dbReference type="EMBL" id="PXXO01000003">
    <property type="protein sequence ID" value="PSJ06618.1"/>
    <property type="molecule type" value="Genomic_DNA"/>
</dbReference>